<gene>
    <name evidence="1" type="ORF">GMARGA_LOCUS18933</name>
</gene>
<protein>
    <submittedName>
        <fullName evidence="1">45194_t:CDS:1</fullName>
    </submittedName>
</protein>
<sequence length="92" mass="10043">MQTEVAPHGTEAESNEFAINEEKEIIHKEKEKTPIVASISPDVEMVAESADQLRDELADLYGNAGDKKNLPLVAAKTNTSVGDMQASMLSQW</sequence>
<organism evidence="1 2">
    <name type="scientific">Gigaspora margarita</name>
    <dbReference type="NCBI Taxonomy" id="4874"/>
    <lineage>
        <taxon>Eukaryota</taxon>
        <taxon>Fungi</taxon>
        <taxon>Fungi incertae sedis</taxon>
        <taxon>Mucoromycota</taxon>
        <taxon>Glomeromycotina</taxon>
        <taxon>Glomeromycetes</taxon>
        <taxon>Diversisporales</taxon>
        <taxon>Gigasporaceae</taxon>
        <taxon>Gigaspora</taxon>
    </lineage>
</organism>
<dbReference type="Proteomes" id="UP000789901">
    <property type="component" value="Unassembled WGS sequence"/>
</dbReference>
<evidence type="ECO:0000313" key="1">
    <source>
        <dbReference type="EMBL" id="CAG8774696.1"/>
    </source>
</evidence>
<reference evidence="1 2" key="1">
    <citation type="submission" date="2021-06" db="EMBL/GenBank/DDBJ databases">
        <authorList>
            <person name="Kallberg Y."/>
            <person name="Tangrot J."/>
            <person name="Rosling A."/>
        </authorList>
    </citation>
    <scope>NUCLEOTIDE SEQUENCE [LARGE SCALE GENOMIC DNA]</scope>
    <source>
        <strain evidence="1 2">120-4 pot B 10/14</strain>
    </source>
</reference>
<keyword evidence="2" id="KW-1185">Reference proteome</keyword>
<evidence type="ECO:0000313" key="2">
    <source>
        <dbReference type="Proteomes" id="UP000789901"/>
    </source>
</evidence>
<comment type="caution">
    <text evidence="1">The sequence shown here is derived from an EMBL/GenBank/DDBJ whole genome shotgun (WGS) entry which is preliminary data.</text>
</comment>
<accession>A0ABN7VHT5</accession>
<proteinExistence type="predicted"/>
<dbReference type="EMBL" id="CAJVQB010015457">
    <property type="protein sequence ID" value="CAG8774696.1"/>
    <property type="molecule type" value="Genomic_DNA"/>
</dbReference>
<name>A0ABN7VHT5_GIGMA</name>